<accession>D7E9N4</accession>
<keyword evidence="3" id="KW-1185">Reference proteome</keyword>
<evidence type="ECO:0000313" key="2">
    <source>
        <dbReference type="EMBL" id="ADI74306.1"/>
    </source>
</evidence>
<feature type="domain" description="Cupin type-2" evidence="1">
    <location>
        <begin position="32"/>
        <end position="99"/>
    </location>
</feature>
<proteinExistence type="predicted"/>
<reference evidence="2 3" key="1">
    <citation type="submission" date="2010-06" db="EMBL/GenBank/DDBJ databases">
        <title>Complete sequence chromosome of Methanohalobium evestigatum Z-7303.</title>
        <authorList>
            <consortium name="US DOE Joint Genome Institute"/>
            <person name="Lucas S."/>
            <person name="Copeland A."/>
            <person name="Lapidus A."/>
            <person name="Cheng J.-F."/>
            <person name="Bruce D."/>
            <person name="Goodwin L."/>
            <person name="Pitluck S."/>
            <person name="Saunders E."/>
            <person name="Detter J.C."/>
            <person name="Han C."/>
            <person name="Tapia R."/>
            <person name="Land M."/>
            <person name="Hauser L."/>
            <person name="Kyrpides N."/>
            <person name="Mikhailova N."/>
            <person name="Sieprawska-Lupa M."/>
            <person name="Whitman W.B."/>
            <person name="Anderson I."/>
            <person name="Woyke T."/>
        </authorList>
    </citation>
    <scope>NUCLEOTIDE SEQUENCE [LARGE SCALE GENOMIC DNA]</scope>
    <source>
        <strain evidence="3">ATCC BAA-1072 / DSM 3721 / NBRC 107634 / OCM 161 / Z-7303</strain>
    </source>
</reference>
<gene>
    <name evidence="2" type="ordered locus">Metev_1452</name>
</gene>
<dbReference type="Proteomes" id="UP000000391">
    <property type="component" value="Chromosome"/>
</dbReference>
<dbReference type="OrthoDB" id="199885at2157"/>
<organism evidence="2 3">
    <name type="scientific">Methanohalobium evestigatum (strain ATCC BAA-1072 / DSM 3721 / NBRC 107634 / OCM 161 / Z-7303)</name>
    <dbReference type="NCBI Taxonomy" id="644295"/>
    <lineage>
        <taxon>Archaea</taxon>
        <taxon>Methanobacteriati</taxon>
        <taxon>Methanobacteriota</taxon>
        <taxon>Stenosarchaea group</taxon>
        <taxon>Methanomicrobia</taxon>
        <taxon>Methanosarcinales</taxon>
        <taxon>Methanosarcinaceae</taxon>
        <taxon>Methanohalobium</taxon>
    </lineage>
</organism>
<protein>
    <recommendedName>
        <fullName evidence="1">Cupin type-2 domain-containing protein</fullName>
    </recommendedName>
</protein>
<dbReference type="STRING" id="644295.Metev_1452"/>
<dbReference type="InterPro" id="IPR013096">
    <property type="entry name" value="Cupin_2"/>
</dbReference>
<dbReference type="Pfam" id="PF07883">
    <property type="entry name" value="Cupin_2"/>
    <property type="match status" value="1"/>
</dbReference>
<dbReference type="HOGENOM" id="CLU_137371_1_0_2"/>
<dbReference type="InterPro" id="IPR014710">
    <property type="entry name" value="RmlC-like_jellyroll"/>
</dbReference>
<dbReference type="Gene3D" id="2.60.120.10">
    <property type="entry name" value="Jelly Rolls"/>
    <property type="match status" value="1"/>
</dbReference>
<dbReference type="EMBL" id="CP002069">
    <property type="protein sequence ID" value="ADI74306.1"/>
    <property type="molecule type" value="Genomic_DNA"/>
</dbReference>
<evidence type="ECO:0000259" key="1">
    <source>
        <dbReference type="Pfam" id="PF07883"/>
    </source>
</evidence>
<name>D7E9N4_METEZ</name>
<dbReference type="SUPFAM" id="SSF51182">
    <property type="entry name" value="RmlC-like cupins"/>
    <property type="match status" value="1"/>
</dbReference>
<sequence length="116" mass="12826">MQKFSLNDYMVEPEGKIAKRVIYNDKNTLAFLLNIASGQSLPNHTHFDCTVLLQVIKGEAVVNVDGEPVSMNESELLQIDGSEEMSVDNTGQNVLILYVTISPQPPSENYLVDADL</sequence>
<dbReference type="RefSeq" id="WP_013194871.1">
    <property type="nucleotide sequence ID" value="NC_014253.1"/>
</dbReference>
<dbReference type="AlphaFoldDB" id="D7E9N4"/>
<dbReference type="GeneID" id="9347091"/>
<dbReference type="InterPro" id="IPR011051">
    <property type="entry name" value="RmlC_Cupin_sf"/>
</dbReference>
<evidence type="ECO:0000313" key="3">
    <source>
        <dbReference type="Proteomes" id="UP000000391"/>
    </source>
</evidence>
<dbReference type="KEGG" id="mev:Metev_1452"/>